<keyword evidence="5" id="KW-0511">Multifunctional enzyme</keyword>
<dbReference type="GO" id="GO:0003676">
    <property type="term" value="F:nucleic acid binding"/>
    <property type="evidence" value="ECO:0007669"/>
    <property type="project" value="InterPro"/>
</dbReference>
<reference evidence="9" key="1">
    <citation type="submission" date="2024-02" db="UniProtKB">
        <authorList>
            <consortium name="WormBaseParasite"/>
        </authorList>
    </citation>
    <scope>IDENTIFICATION</scope>
</reference>
<keyword evidence="4" id="KW-0808">Transferase</keyword>
<dbReference type="CDD" id="cd09274">
    <property type="entry name" value="RNase_HI_RT_Ty3"/>
    <property type="match status" value="1"/>
</dbReference>
<dbReference type="Pfam" id="PF00665">
    <property type="entry name" value="rve"/>
    <property type="match status" value="1"/>
</dbReference>
<dbReference type="AlphaFoldDB" id="A0AAF5I332"/>
<dbReference type="FunFam" id="3.10.20.370:FF:000001">
    <property type="entry name" value="Retrovirus-related Pol polyprotein from transposon 17.6-like protein"/>
    <property type="match status" value="1"/>
</dbReference>
<dbReference type="PROSITE" id="PS50878">
    <property type="entry name" value="RT_POL"/>
    <property type="match status" value="1"/>
</dbReference>
<dbReference type="EC" id="2.7.7.49" evidence="1"/>
<dbReference type="InterPro" id="IPR041577">
    <property type="entry name" value="RT_RNaseH_2"/>
</dbReference>
<sequence>NNQGHNSKRKYLLSHIGIKVKGKIKMTSDGLIKVKRNPTLEGELIGLKGISELDKGQATFAVMNITSKAIILPKNIPICVTTQITPDNIIEAQDEYISSEANWEEELLEIERKEPLKNEKLLKVTSIPEEIKAMILEYKDVFYEYRNDPGRYRGEVKYEINLMADAKPIRTRLRKYKPDEEKAMMTIVNDLDKNKQIEKSRLAWAFPVIMVPKIDGTLRKVPLIDDVLEKVAGNKIYSTIDLASGFFQIPLDKASRALTAFITPKGLYEYAVAPMGLSSSPGVFQRVMEETFGDMRENVLVYFDDIIIFSETIDAHKEKLREILKRLRGANLKAKLKKSNFMDQKVKFLGFMIREKGIEIDKEKVQAIAKMKSPETKKELRCFLGVTGYLRKFIKDYTKTASPLTKLLSDKEDQKQEITYRRLKDRLIEAPIFGKPNLERNFIIHTDASQDVISAVLLQEDEENVLRVIAHISRILRDVERKWQIIEKEALAVVFAVRKFHHYIWGKTIDIYTKQRTKTNDCKWSKVDPVFRKWNVGCNLEEFTKDKINIEAFKDLNPVEIYEKFLDDSTIKYIVEQTLLYAVQNNRHDFTVNEEEIRTFIAILFLSGYHQLPQERMYWCNEEDLGLEIVSKAMPRNKYDQIKQNIHFVDNSKIDTTDKMFKLRPLMNILNEKFKQWGIFHTYLSIDEAMVRYFGRHSAKQFIRGKPTRFGYKNWVLASFDGYCYHFDTYCGKNKMENVSVSLGSNVVLNLLENIENPSNHAVFFDNYFSTLHLMSTLTNRGFRATATIRKNRISKCPLKSSKILSKQPRGNFDFQFDTSHDLLVVRWVDNNVVNMITNYDTIQPLHKVKRWSRKDKKVTEVSQPQLFNTYNKRMGGVDLSDLSVNTYRISIRGKKWWWVLFTYMLDLSLTNAWKLYQLSSGKKITQLEFTRYIVRHYLFRANKTQRRQSSLPLGVQFDNLGHFPQRIDNPLRCREEELIKQLGDQVQIIQNIAVVTINNKSRIFVPSNNRETLIRQWHDHPLIGRHFGIKRLIKNIKEFFWWENMEIKLHCKMCQRIKFYPGLTYQQWKGKIKVDVRGLLLETPRENMHLLVIIDDLSKYAIAIPIEKSSSEKITEVLVTKVFPIFGIPLTMRSDNACYFQSETMLKALNEWGTKIKFSTGYNHNSNGEVERFNRVINETIGCYQAGQSWDIFIPMVVEAYNSQKHTVTGTASNDLIFRPYRRQRTQLHYPYYLDDDEFQEEFDNLVAQTRNILMKKTRKEEKEHPFRVGIKVYKKITEVIGNRRKLEERYKGSYVIKSINAITGNCELNYVTKAGREIEQSNNKGIRAHIRQLKLS</sequence>
<name>A0AAF5I332_STRER</name>
<evidence type="ECO:0000313" key="9">
    <source>
        <dbReference type="WBParaSite" id="TCONS_00013675.p1"/>
    </source>
</evidence>
<dbReference type="Gene3D" id="1.10.340.70">
    <property type="match status" value="1"/>
</dbReference>
<dbReference type="InterPro" id="IPR029526">
    <property type="entry name" value="PGBD"/>
</dbReference>
<evidence type="ECO:0000256" key="3">
    <source>
        <dbReference type="ARBA" id="ARBA00022759"/>
    </source>
</evidence>
<dbReference type="InterPro" id="IPR041588">
    <property type="entry name" value="Integrase_H2C2"/>
</dbReference>
<dbReference type="Pfam" id="PF17921">
    <property type="entry name" value="Integrase_H2C2"/>
    <property type="match status" value="1"/>
</dbReference>
<keyword evidence="2" id="KW-0540">Nuclease</keyword>
<evidence type="ECO:0000259" key="6">
    <source>
        <dbReference type="PROSITE" id="PS50878"/>
    </source>
</evidence>
<dbReference type="PANTHER" id="PTHR37984">
    <property type="entry name" value="PROTEIN CBG26694"/>
    <property type="match status" value="1"/>
</dbReference>
<dbReference type="InterPro" id="IPR043502">
    <property type="entry name" value="DNA/RNA_pol_sf"/>
</dbReference>
<dbReference type="CDD" id="cd01647">
    <property type="entry name" value="RT_LTR"/>
    <property type="match status" value="1"/>
</dbReference>
<evidence type="ECO:0000256" key="2">
    <source>
        <dbReference type="ARBA" id="ARBA00022722"/>
    </source>
</evidence>
<dbReference type="Proteomes" id="UP000035681">
    <property type="component" value="Unplaced"/>
</dbReference>
<evidence type="ECO:0000256" key="1">
    <source>
        <dbReference type="ARBA" id="ARBA00012493"/>
    </source>
</evidence>
<keyword evidence="3" id="KW-0378">Hydrolase</keyword>
<dbReference type="InterPro" id="IPR012337">
    <property type="entry name" value="RNaseH-like_sf"/>
</dbReference>
<dbReference type="GO" id="GO:0003964">
    <property type="term" value="F:RNA-directed DNA polymerase activity"/>
    <property type="evidence" value="ECO:0007669"/>
    <property type="project" value="UniProtKB-KW"/>
</dbReference>
<dbReference type="InterPro" id="IPR043128">
    <property type="entry name" value="Rev_trsase/Diguanyl_cyclase"/>
</dbReference>
<feature type="domain" description="Reverse transcriptase" evidence="6">
    <location>
        <begin position="172"/>
        <end position="353"/>
    </location>
</feature>
<dbReference type="PANTHER" id="PTHR37984:SF5">
    <property type="entry name" value="PROTEIN NYNRIN-LIKE"/>
    <property type="match status" value="1"/>
</dbReference>
<keyword evidence="4" id="KW-0548">Nucleotidyltransferase</keyword>
<dbReference type="FunFam" id="3.30.70.270:FF:000020">
    <property type="entry name" value="Transposon Tf2-6 polyprotein-like Protein"/>
    <property type="match status" value="1"/>
</dbReference>
<evidence type="ECO:0000256" key="4">
    <source>
        <dbReference type="ARBA" id="ARBA00022918"/>
    </source>
</evidence>
<dbReference type="InterPro" id="IPR050951">
    <property type="entry name" value="Retrovirus_Pol_polyprotein"/>
</dbReference>
<protein>
    <recommendedName>
        <fullName evidence="1">RNA-directed DNA polymerase</fullName>
        <ecNumber evidence="1">2.7.7.49</ecNumber>
    </recommendedName>
</protein>
<dbReference type="Pfam" id="PF13843">
    <property type="entry name" value="DDE_Tnp_1_7"/>
    <property type="match status" value="1"/>
</dbReference>
<dbReference type="Gene3D" id="3.10.10.10">
    <property type="entry name" value="HIV Type 1 Reverse Transcriptase, subunit A, domain 1"/>
    <property type="match status" value="1"/>
</dbReference>
<dbReference type="Gene3D" id="3.30.70.270">
    <property type="match status" value="2"/>
</dbReference>
<dbReference type="Gene3D" id="3.30.420.10">
    <property type="entry name" value="Ribonuclease H-like superfamily/Ribonuclease H"/>
    <property type="match status" value="1"/>
</dbReference>
<dbReference type="Pfam" id="PF00078">
    <property type="entry name" value="RVT_1"/>
    <property type="match status" value="1"/>
</dbReference>
<dbReference type="InterPro" id="IPR000477">
    <property type="entry name" value="RT_dom"/>
</dbReference>
<evidence type="ECO:0000256" key="5">
    <source>
        <dbReference type="ARBA" id="ARBA00023268"/>
    </source>
</evidence>
<dbReference type="InterPro" id="IPR036397">
    <property type="entry name" value="RNaseH_sf"/>
</dbReference>
<dbReference type="Gene3D" id="3.10.20.370">
    <property type="match status" value="1"/>
</dbReference>
<dbReference type="GO" id="GO:0004519">
    <property type="term" value="F:endonuclease activity"/>
    <property type="evidence" value="ECO:0007669"/>
    <property type="project" value="UniProtKB-KW"/>
</dbReference>
<evidence type="ECO:0000259" key="7">
    <source>
        <dbReference type="PROSITE" id="PS50994"/>
    </source>
</evidence>
<keyword evidence="3" id="KW-0255">Endonuclease</keyword>
<dbReference type="GO" id="GO:0042575">
    <property type="term" value="C:DNA polymerase complex"/>
    <property type="evidence" value="ECO:0007669"/>
    <property type="project" value="UniProtKB-ARBA"/>
</dbReference>
<dbReference type="InterPro" id="IPR001584">
    <property type="entry name" value="Integrase_cat-core"/>
</dbReference>
<feature type="domain" description="Integrase catalytic" evidence="7">
    <location>
        <begin position="1058"/>
        <end position="1222"/>
    </location>
</feature>
<organism evidence="8 9">
    <name type="scientific">Strongyloides stercoralis</name>
    <name type="common">Threadworm</name>
    <dbReference type="NCBI Taxonomy" id="6248"/>
    <lineage>
        <taxon>Eukaryota</taxon>
        <taxon>Metazoa</taxon>
        <taxon>Ecdysozoa</taxon>
        <taxon>Nematoda</taxon>
        <taxon>Chromadorea</taxon>
        <taxon>Rhabditida</taxon>
        <taxon>Tylenchina</taxon>
        <taxon>Panagrolaimomorpha</taxon>
        <taxon>Strongyloidoidea</taxon>
        <taxon>Strongyloididae</taxon>
        <taxon>Strongyloides</taxon>
    </lineage>
</organism>
<dbReference type="WBParaSite" id="TCONS_00013675.p1">
    <property type="protein sequence ID" value="TCONS_00013675.p1"/>
    <property type="gene ID" value="XLOC_008515"/>
</dbReference>
<proteinExistence type="predicted"/>
<keyword evidence="8" id="KW-1185">Reference proteome</keyword>
<keyword evidence="4" id="KW-0695">RNA-directed DNA polymerase</keyword>
<evidence type="ECO:0000313" key="8">
    <source>
        <dbReference type="Proteomes" id="UP000035681"/>
    </source>
</evidence>
<dbReference type="Pfam" id="PF17919">
    <property type="entry name" value="RT_RNaseH_2"/>
    <property type="match status" value="1"/>
</dbReference>
<dbReference type="GO" id="GO:0015074">
    <property type="term" value="P:DNA integration"/>
    <property type="evidence" value="ECO:0007669"/>
    <property type="project" value="InterPro"/>
</dbReference>
<dbReference type="SUPFAM" id="SSF56672">
    <property type="entry name" value="DNA/RNA polymerases"/>
    <property type="match status" value="1"/>
</dbReference>
<accession>A0AAF5I332</accession>
<dbReference type="SUPFAM" id="SSF53098">
    <property type="entry name" value="Ribonuclease H-like"/>
    <property type="match status" value="1"/>
</dbReference>
<dbReference type="PROSITE" id="PS50994">
    <property type="entry name" value="INTEGRASE"/>
    <property type="match status" value="1"/>
</dbReference>